<name>A0ABR3JT51_9AGAR</name>
<dbReference type="Proteomes" id="UP001556367">
    <property type="component" value="Unassembled WGS sequence"/>
</dbReference>
<feature type="signal peptide" evidence="2">
    <location>
        <begin position="1"/>
        <end position="15"/>
    </location>
</feature>
<evidence type="ECO:0000256" key="1">
    <source>
        <dbReference type="SAM" id="MobiDB-lite"/>
    </source>
</evidence>
<comment type="caution">
    <text evidence="3">The sequence shown here is derived from an EMBL/GenBank/DDBJ whole genome shotgun (WGS) entry which is preliminary data.</text>
</comment>
<evidence type="ECO:0000313" key="4">
    <source>
        <dbReference type="Proteomes" id="UP001556367"/>
    </source>
</evidence>
<feature type="region of interest" description="Disordered" evidence="1">
    <location>
        <begin position="44"/>
        <end position="91"/>
    </location>
</feature>
<accession>A0ABR3JT51</accession>
<evidence type="ECO:0000256" key="2">
    <source>
        <dbReference type="SAM" id="SignalP"/>
    </source>
</evidence>
<proteinExistence type="predicted"/>
<protein>
    <recommendedName>
        <fullName evidence="5">Secreted protein</fullName>
    </recommendedName>
</protein>
<gene>
    <name evidence="3" type="ORF">HGRIS_000502</name>
</gene>
<evidence type="ECO:0008006" key="5">
    <source>
        <dbReference type="Google" id="ProtNLM"/>
    </source>
</evidence>
<feature type="compositionally biased region" description="Low complexity" evidence="1">
    <location>
        <begin position="55"/>
        <end position="64"/>
    </location>
</feature>
<feature type="chain" id="PRO_5047444049" description="Secreted protein" evidence="2">
    <location>
        <begin position="16"/>
        <end position="108"/>
    </location>
</feature>
<evidence type="ECO:0000313" key="3">
    <source>
        <dbReference type="EMBL" id="KAL0958360.1"/>
    </source>
</evidence>
<dbReference type="EMBL" id="JASNQZ010000004">
    <property type="protein sequence ID" value="KAL0958360.1"/>
    <property type="molecule type" value="Genomic_DNA"/>
</dbReference>
<organism evidence="3 4">
    <name type="scientific">Hohenbuehelia grisea</name>
    <dbReference type="NCBI Taxonomy" id="104357"/>
    <lineage>
        <taxon>Eukaryota</taxon>
        <taxon>Fungi</taxon>
        <taxon>Dikarya</taxon>
        <taxon>Basidiomycota</taxon>
        <taxon>Agaricomycotina</taxon>
        <taxon>Agaricomycetes</taxon>
        <taxon>Agaricomycetidae</taxon>
        <taxon>Agaricales</taxon>
        <taxon>Pleurotineae</taxon>
        <taxon>Pleurotaceae</taxon>
        <taxon>Hohenbuehelia</taxon>
    </lineage>
</organism>
<keyword evidence="2" id="KW-0732">Signal</keyword>
<sequence length="108" mass="11275">MKLLVVLAIAMSAYSAPTNVKRDPAIAGNAVSESFWPYIFGHSRSKQTTSRVTQAVVADDGDPAAPDRVETTSEVASSDAGPDGPQVEKRQLRGGSDLNIGLCVAALC</sequence>
<keyword evidence="4" id="KW-1185">Reference proteome</keyword>
<reference evidence="4" key="1">
    <citation type="submission" date="2024-06" db="EMBL/GenBank/DDBJ databases">
        <title>Multi-omics analyses provide insights into the biosynthesis of the anticancer antibiotic pleurotin in Hohenbuehelia grisea.</title>
        <authorList>
            <person name="Weaver J.A."/>
            <person name="Alberti F."/>
        </authorList>
    </citation>
    <scope>NUCLEOTIDE SEQUENCE [LARGE SCALE GENOMIC DNA]</scope>
    <source>
        <strain evidence="4">T-177</strain>
    </source>
</reference>